<reference evidence="3 4" key="1">
    <citation type="submission" date="2019-10" db="EMBL/GenBank/DDBJ databases">
        <title>Genome Sequence of Micromonospora terminaliae DSM 101760.</title>
        <authorList>
            <person name="Guo L."/>
        </authorList>
    </citation>
    <scope>NUCLEOTIDE SEQUENCE [LARGE SCALE GENOMIC DNA]</scope>
    <source>
        <strain evidence="3 4">DSM 101760</strain>
    </source>
</reference>
<keyword evidence="1" id="KW-0472">Membrane</keyword>
<evidence type="ECO:0000256" key="1">
    <source>
        <dbReference type="SAM" id="Phobius"/>
    </source>
</evidence>
<evidence type="ECO:0008006" key="6">
    <source>
        <dbReference type="Google" id="ProtNLM"/>
    </source>
</evidence>
<dbReference type="EMBL" id="JAAHBZ010000006">
    <property type="protein sequence ID" value="NES29213.1"/>
    <property type="molecule type" value="Genomic_DNA"/>
</dbReference>
<dbReference type="EMBL" id="CP045309">
    <property type="protein sequence ID" value="QGL48795.1"/>
    <property type="molecule type" value="Genomic_DNA"/>
</dbReference>
<accession>A0AAJ2ZHP9</accession>
<feature type="transmembrane region" description="Helical" evidence="1">
    <location>
        <begin position="47"/>
        <end position="67"/>
    </location>
</feature>
<dbReference type="Proteomes" id="UP000477779">
    <property type="component" value="Unassembled WGS sequence"/>
</dbReference>
<keyword evidence="1" id="KW-1133">Transmembrane helix</keyword>
<sequence length="254" mass="26649">MMHPDTGDGNGGNDVELHRNRGVLPLALVCVAGGVMVLAVAGDGPVLRMLVALGIVAIGVKVLVGALRPFRCVLGPEGLEVRRPGLRGTYRWEQFAALALDDAGRLVGVPGAGLPPGLPVTARHPRDGRPAVELLDLTQVRESPDEVTAALARYAGDRFTDARTGPAGVDLDFTVGLRGYDVREVDRLVNRAREALAQGGPSERRAARAEIERARAAGLPVALRGYSTTQVEAALDALCAALTEEASTDREATA</sequence>
<organism evidence="2 5">
    <name type="scientific">Micromonospora terminaliae</name>
    <dbReference type="NCBI Taxonomy" id="1914461"/>
    <lineage>
        <taxon>Bacteria</taxon>
        <taxon>Bacillati</taxon>
        <taxon>Actinomycetota</taxon>
        <taxon>Actinomycetes</taxon>
        <taxon>Micromonosporales</taxon>
        <taxon>Micromonosporaceae</taxon>
        <taxon>Micromonospora</taxon>
    </lineage>
</organism>
<dbReference type="RefSeq" id="WP_154228089.1">
    <property type="nucleotide sequence ID" value="NZ_CP045309.1"/>
</dbReference>
<dbReference type="AlphaFoldDB" id="A0AAJ2ZHP9"/>
<protein>
    <recommendedName>
        <fullName evidence="6">DivIVA domain-containing protein</fullName>
    </recommendedName>
</protein>
<name>A0AAJ2ZHP9_9ACTN</name>
<keyword evidence="4" id="KW-1185">Reference proteome</keyword>
<dbReference type="Proteomes" id="UP000402241">
    <property type="component" value="Chromosome"/>
</dbReference>
<evidence type="ECO:0000313" key="5">
    <source>
        <dbReference type="Proteomes" id="UP000477779"/>
    </source>
</evidence>
<evidence type="ECO:0000313" key="3">
    <source>
        <dbReference type="EMBL" id="QGL48795.1"/>
    </source>
</evidence>
<evidence type="ECO:0000313" key="4">
    <source>
        <dbReference type="Proteomes" id="UP000402241"/>
    </source>
</evidence>
<gene>
    <name evidence="2" type="ORF">G3561_16880</name>
    <name evidence="3" type="ORF">GCE86_18295</name>
</gene>
<keyword evidence="1" id="KW-0812">Transmembrane</keyword>
<feature type="transmembrane region" description="Helical" evidence="1">
    <location>
        <begin position="23"/>
        <end position="41"/>
    </location>
</feature>
<evidence type="ECO:0000313" key="2">
    <source>
        <dbReference type="EMBL" id="NES29213.1"/>
    </source>
</evidence>
<reference evidence="2 5" key="2">
    <citation type="submission" date="2020-02" db="EMBL/GenBank/DDBJ databases">
        <title>WGS of Micromonospora spp. isolated from hot spring.</title>
        <authorList>
            <person name="Thawai C."/>
        </authorList>
    </citation>
    <scope>NUCLEOTIDE SEQUENCE [LARGE SCALE GENOMIC DNA]</scope>
    <source>
        <strain evidence="2 5">TMS7</strain>
    </source>
</reference>
<proteinExistence type="predicted"/>